<feature type="transmembrane region" description="Helical" evidence="7">
    <location>
        <begin position="703"/>
        <end position="724"/>
    </location>
</feature>
<feature type="transmembrane region" description="Helical" evidence="7">
    <location>
        <begin position="663"/>
        <end position="683"/>
    </location>
</feature>
<keyword evidence="9" id="KW-1185">Reference proteome</keyword>
<evidence type="ECO:0000256" key="4">
    <source>
        <dbReference type="ARBA" id="ARBA00022989"/>
    </source>
</evidence>
<feature type="transmembrane region" description="Helical" evidence="7">
    <location>
        <begin position="238"/>
        <end position="258"/>
    </location>
</feature>
<feature type="transmembrane region" description="Helical" evidence="7">
    <location>
        <begin position="778"/>
        <end position="798"/>
    </location>
</feature>
<feature type="transmembrane region" description="Helical" evidence="7">
    <location>
        <begin position="368"/>
        <end position="387"/>
    </location>
</feature>
<feature type="transmembrane region" description="Helical" evidence="7">
    <location>
        <begin position="1028"/>
        <end position="1047"/>
    </location>
</feature>
<feature type="transmembrane region" description="Helical" evidence="7">
    <location>
        <begin position="211"/>
        <end position="232"/>
    </location>
</feature>
<feature type="transmembrane region" description="Helical" evidence="7">
    <location>
        <begin position="439"/>
        <end position="460"/>
    </location>
</feature>
<comment type="subcellular location">
    <subcellularLocation>
        <location evidence="1">Membrane</location>
        <topology evidence="1">Multi-pass membrane protein</topology>
    </subcellularLocation>
</comment>
<feature type="transmembrane region" description="Helical" evidence="7">
    <location>
        <begin position="751"/>
        <end position="772"/>
    </location>
</feature>
<feature type="transmembrane region" description="Helical" evidence="7">
    <location>
        <begin position="488"/>
        <end position="507"/>
    </location>
</feature>
<dbReference type="PANTHER" id="PTHR11654">
    <property type="entry name" value="OLIGOPEPTIDE TRANSPORTER-RELATED"/>
    <property type="match status" value="1"/>
</dbReference>
<proteinExistence type="inferred from homology"/>
<dbReference type="GO" id="GO:0022857">
    <property type="term" value="F:transmembrane transporter activity"/>
    <property type="evidence" value="ECO:0007669"/>
    <property type="project" value="InterPro"/>
</dbReference>
<keyword evidence="4 7" id="KW-1133">Transmembrane helix</keyword>
<dbReference type="Pfam" id="PF00854">
    <property type="entry name" value="PTR2"/>
    <property type="match status" value="2"/>
</dbReference>
<evidence type="ECO:0000256" key="5">
    <source>
        <dbReference type="ARBA" id="ARBA00023136"/>
    </source>
</evidence>
<reference evidence="8 9" key="1">
    <citation type="submission" date="2019-07" db="EMBL/GenBank/DDBJ databases">
        <title>De Novo Assembly of kiwifruit Actinidia rufa.</title>
        <authorList>
            <person name="Sugita-Konishi S."/>
            <person name="Sato K."/>
            <person name="Mori E."/>
            <person name="Abe Y."/>
            <person name="Kisaki G."/>
            <person name="Hamano K."/>
            <person name="Suezawa K."/>
            <person name="Otani M."/>
            <person name="Fukuda T."/>
            <person name="Manabe T."/>
            <person name="Gomi K."/>
            <person name="Tabuchi M."/>
            <person name="Akimitsu K."/>
            <person name="Kataoka I."/>
        </authorList>
    </citation>
    <scope>NUCLEOTIDE SEQUENCE [LARGE SCALE GENOMIC DNA]</scope>
    <source>
        <strain evidence="9">cv. Fuchu</strain>
    </source>
</reference>
<feature type="transmembrane region" description="Helical" evidence="7">
    <location>
        <begin position="399"/>
        <end position="418"/>
    </location>
</feature>
<dbReference type="InterPro" id="IPR000109">
    <property type="entry name" value="POT_fam"/>
</dbReference>
<feature type="transmembrane region" description="Helical" evidence="7">
    <location>
        <begin position="1068"/>
        <end position="1091"/>
    </location>
</feature>
<name>A0A7J0FZR7_9ERIC</name>
<evidence type="ECO:0000313" key="9">
    <source>
        <dbReference type="Proteomes" id="UP000585474"/>
    </source>
</evidence>
<dbReference type="AlphaFoldDB" id="A0A7J0FZR7"/>
<dbReference type="OrthoDB" id="8904098at2759"/>
<feature type="transmembrane region" description="Helical" evidence="7">
    <location>
        <begin position="979"/>
        <end position="1000"/>
    </location>
</feature>
<evidence type="ECO:0000256" key="3">
    <source>
        <dbReference type="ARBA" id="ARBA00022692"/>
    </source>
</evidence>
<sequence>MTSSIQFVENPILTFLHSPRIPDPPSLSSILYVHHLSTSHRHSPQSFHHPTLPPPYLSLTPVFTSGPTPSTSTDHQICPPPPSRKCHAIEAHLAPSPWIEVHPSPPPSIEGPCRRCRHRRRLKANQLTSSSIIEPGMLILTLTAAISGLHPPPCGTTQCTGPTPWQVIFLVSAFGFLVVGASGIRPCNLAFGADQFNPNTESGKRGISSFFNWYFFTFTFAMMVSLTVIVYVQSDVSWAWGLALPTFLMFLSCTFFFIGTRIYVMVVPQGSPLTSVVQVIVASAKKREVKFPEQPMISLFNHVPTNSINSKLPYTDQFRFLNKAAIITPKDQIKTDGSAANPWRLCGIQQVEEVKCLLKALPIWAAGIIYYVTIVQQQTFVVFQALQADRRLGSTGFKIPAASYTVFNMLSLTIWIPIYDRIIIPMLRRLTKKEDGITVLQKIGIGLGIAVVTMLVSALVEKERRTLALTKPTLGVVPRKGAISSMSGLWLVAQLALAGLSEAFAIVGQVEFFYKQFPENMRSIGGSFLFSGLALSSYLSSFLVSIVHRVTDGNETGNWLTEDLNRGKLDYFYYLITALQVLNLGYFVVCAKWYKYKGAGNETFEKLGAIGTLANLLIYLTSVFNMKSITATTLINVFNGTTNFATLLGAFLSDTYFGRYKTLGFATIASFFGLLVIALTAAIKKLHPPHCSSEDSSACIGPTEWQMAFLLTGLGLMVVGAGGIRPCNLAFGADQFNPNTESGKRGIDSFFNWYFFTLTFAMMVSLTLVVYVQSDISWAIGLAIPTIFMLVSCALFLLGTRIYVRVKPEGSPLTSVVQVLVVAAKKRRLAEPEQPWLSLFNYMPPNSINSKLPYTQQLRFLDKAAIMTPDDQINPDGSAANPWRLCSMQQVEEVKCLLRVIPIWASAIVYHVSIVQQNTYVVFQALQSNRHVGKTTFQIPAATYPVFNMLTLTLWIPIYDRILVPMLRRLTGKQGGITILQRMGIGIAISVLTSLVAAIVEKWRRTLALTKTTLGIERQRGAISSMQALWLVPQVSLAGLAEAFMAIGQVEFYYKQFPENMRSIAGSFFFCGMAASSYLSGFLVSIVHHTTHGAGTTDWLPEDLNKGRLEYFYYLVAGLGAINLGYFFVCSVWYRYKGESGNDITVEMEKRQLDKPLV</sequence>
<gene>
    <name evidence="8" type="ORF">Acr_16g0002740</name>
</gene>
<dbReference type="Gene3D" id="1.20.1250.20">
    <property type="entry name" value="MFS general substrate transporter like domains"/>
    <property type="match status" value="2"/>
</dbReference>
<evidence type="ECO:0000256" key="2">
    <source>
        <dbReference type="ARBA" id="ARBA00005982"/>
    </source>
</evidence>
<accession>A0A7J0FZR7</accession>
<keyword evidence="3 7" id="KW-0812">Transmembrane</keyword>
<evidence type="ECO:0000256" key="7">
    <source>
        <dbReference type="SAM" id="Phobius"/>
    </source>
</evidence>
<dbReference type="InterPro" id="IPR036259">
    <property type="entry name" value="MFS_trans_sf"/>
</dbReference>
<evidence type="ECO:0000256" key="1">
    <source>
        <dbReference type="ARBA" id="ARBA00004141"/>
    </source>
</evidence>
<comment type="caution">
    <text evidence="8">The sequence shown here is derived from an EMBL/GenBank/DDBJ whole genome shotgun (WGS) entry which is preliminary data.</text>
</comment>
<dbReference type="CDD" id="cd17416">
    <property type="entry name" value="MFS_NPF1_2"/>
    <property type="match status" value="1"/>
</dbReference>
<feature type="transmembrane region" description="Helical" evidence="7">
    <location>
        <begin position="127"/>
        <end position="147"/>
    </location>
</feature>
<dbReference type="Proteomes" id="UP000585474">
    <property type="component" value="Unassembled WGS sequence"/>
</dbReference>
<dbReference type="GO" id="GO:0016020">
    <property type="term" value="C:membrane"/>
    <property type="evidence" value="ECO:0007669"/>
    <property type="project" value="UniProtKB-SubCell"/>
</dbReference>
<dbReference type="EMBL" id="BJWL01000016">
    <property type="protein sequence ID" value="GFZ03650.1"/>
    <property type="molecule type" value="Genomic_DNA"/>
</dbReference>
<comment type="similarity">
    <text evidence="2">Belongs to the major facilitator superfamily. Proton-dependent oligopeptide transporter (POT/PTR) (TC 2.A.17) family.</text>
</comment>
<evidence type="ECO:0000256" key="6">
    <source>
        <dbReference type="ARBA" id="ARBA00044504"/>
    </source>
</evidence>
<feature type="transmembrane region" description="Helical" evidence="7">
    <location>
        <begin position="1111"/>
        <end position="1134"/>
    </location>
</feature>
<feature type="transmembrane region" description="Helical" evidence="7">
    <location>
        <begin position="528"/>
        <end position="551"/>
    </location>
</feature>
<protein>
    <submittedName>
        <fullName evidence="8">Major facilitator superfamily protein</fullName>
    </submittedName>
</protein>
<feature type="transmembrane region" description="Helical" evidence="7">
    <location>
        <begin position="630"/>
        <end position="651"/>
    </location>
</feature>
<evidence type="ECO:0000313" key="8">
    <source>
        <dbReference type="EMBL" id="GFZ03650.1"/>
    </source>
</evidence>
<dbReference type="SUPFAM" id="SSF103473">
    <property type="entry name" value="MFS general substrate transporter"/>
    <property type="match status" value="2"/>
</dbReference>
<organism evidence="8 9">
    <name type="scientific">Actinidia rufa</name>
    <dbReference type="NCBI Taxonomy" id="165716"/>
    <lineage>
        <taxon>Eukaryota</taxon>
        <taxon>Viridiplantae</taxon>
        <taxon>Streptophyta</taxon>
        <taxon>Embryophyta</taxon>
        <taxon>Tracheophyta</taxon>
        <taxon>Spermatophyta</taxon>
        <taxon>Magnoliopsida</taxon>
        <taxon>eudicotyledons</taxon>
        <taxon>Gunneridae</taxon>
        <taxon>Pentapetalae</taxon>
        <taxon>asterids</taxon>
        <taxon>Ericales</taxon>
        <taxon>Actinidiaceae</taxon>
        <taxon>Actinidia</taxon>
    </lineage>
</organism>
<feature type="transmembrane region" description="Helical" evidence="7">
    <location>
        <begin position="571"/>
        <end position="594"/>
    </location>
</feature>
<keyword evidence="5 7" id="KW-0472">Membrane</keyword>
<feature type="transmembrane region" description="Helical" evidence="7">
    <location>
        <begin position="937"/>
        <end position="958"/>
    </location>
</feature>
<comment type="similarity">
    <text evidence="6">Belongs to the major facilitator superfamily. Phosphate:H(+) symporter (TC 2.A.1.9) family.</text>
</comment>
<feature type="transmembrane region" description="Helical" evidence="7">
    <location>
        <begin position="167"/>
        <end position="191"/>
    </location>
</feature>
<feature type="transmembrane region" description="Helical" evidence="7">
    <location>
        <begin position="606"/>
        <end position="624"/>
    </location>
</feature>